<dbReference type="AlphaFoldDB" id="A0A1N6K766"/>
<reference evidence="5 6" key="1">
    <citation type="submission" date="2016-11" db="EMBL/GenBank/DDBJ databases">
        <authorList>
            <person name="Jaros S."/>
            <person name="Januszkiewicz K."/>
            <person name="Wedrychowicz H."/>
        </authorList>
    </citation>
    <scope>NUCLEOTIDE SEQUENCE [LARGE SCALE GENOMIC DNA]</scope>
    <source>
        <strain evidence="5 6">DSM 24787</strain>
    </source>
</reference>
<dbReference type="PANTHER" id="PTHR22901:SF0">
    <property type="entry name" value="SIALATE O-ACETYLESTERASE"/>
    <property type="match status" value="1"/>
</dbReference>
<dbReference type="Proteomes" id="UP000185003">
    <property type="component" value="Unassembled WGS sequence"/>
</dbReference>
<dbReference type="InterPro" id="IPR039329">
    <property type="entry name" value="SIAE"/>
</dbReference>
<dbReference type="Gene3D" id="3.40.50.1110">
    <property type="entry name" value="SGNH hydrolase"/>
    <property type="match status" value="1"/>
</dbReference>
<dbReference type="STRING" id="536979.SAMN04488055_5226"/>
<dbReference type="Pfam" id="PF03629">
    <property type="entry name" value="SASA"/>
    <property type="match status" value="2"/>
</dbReference>
<dbReference type="InterPro" id="IPR005181">
    <property type="entry name" value="SASA"/>
</dbReference>
<dbReference type="GO" id="GO:0005975">
    <property type="term" value="P:carbohydrate metabolic process"/>
    <property type="evidence" value="ECO:0007669"/>
    <property type="project" value="TreeGrafter"/>
</dbReference>
<dbReference type="InterPro" id="IPR036514">
    <property type="entry name" value="SGNH_hydro_sf"/>
</dbReference>
<protein>
    <submittedName>
        <fullName evidence="5">Sialate O-acetylesterase</fullName>
    </submittedName>
</protein>
<evidence type="ECO:0000256" key="3">
    <source>
        <dbReference type="SAM" id="SignalP"/>
    </source>
</evidence>
<dbReference type="GO" id="GO:0001681">
    <property type="term" value="F:sialate O-acetylesterase activity"/>
    <property type="evidence" value="ECO:0007669"/>
    <property type="project" value="InterPro"/>
</dbReference>
<dbReference type="RefSeq" id="WP_074242476.1">
    <property type="nucleotide sequence ID" value="NZ_FSRA01000002.1"/>
</dbReference>
<sequence>MYRLIFFLLLSVPAMAQVKLPAIISDNMVLQQQTTVTLWGWAQPGEAVKVEAGWAKGSQVTKADAAGKWAVRLKTGKAGGPYVLRFNDVEVKNVLLGEVWLASGQSNMEFVVVRQNNNYTGVLNYEQEIAGANYPNIRMIDVGNKVANEPQEDLSGKWKVCSPQTVDTFSAVAYYFAKEIQRETGYPIGIINSTWGGTPAESWTKQEVLENDKDFKVIMDRFRQQLTAYPAAIEEHKLAMEKWRADTSSKKGGAPREPMGPNNSKGPYKLYNGMIAPIVNYTLKGVIWYQGESNSDRAYQYRRLFPAMIASWRKDWKNNDLPFYFVQISPHRGQSPEIRDAQLYTYRTVKHTGIVVTTDNGDSLDIHPRNKKLVGERLSRWALKNEYGKDVVVSGPLYNGYKTEGNKIRLSFEHADGLQAKDGPLQEFMIAGNDQQFVPAQAKIDGNTIVVWSDGVQQPAAVRFAWRNFPHPNLFNKEGLPASPFKTDNWKQTTEGKN</sequence>
<feature type="domain" description="Sialate O-acetylesterase" evidence="4">
    <location>
        <begin position="98"/>
        <end position="227"/>
    </location>
</feature>
<name>A0A1N6K766_9BACT</name>
<gene>
    <name evidence="5" type="ORF">SAMN04488055_5226</name>
</gene>
<organism evidence="5 6">
    <name type="scientific">Chitinophaga niabensis</name>
    <dbReference type="NCBI Taxonomy" id="536979"/>
    <lineage>
        <taxon>Bacteria</taxon>
        <taxon>Pseudomonadati</taxon>
        <taxon>Bacteroidota</taxon>
        <taxon>Chitinophagia</taxon>
        <taxon>Chitinophagales</taxon>
        <taxon>Chitinophagaceae</taxon>
        <taxon>Chitinophaga</taxon>
    </lineage>
</organism>
<proteinExistence type="predicted"/>
<dbReference type="SUPFAM" id="SSF52266">
    <property type="entry name" value="SGNH hydrolase"/>
    <property type="match status" value="1"/>
</dbReference>
<dbReference type="PANTHER" id="PTHR22901">
    <property type="entry name" value="SIALATE O-ACETYLESTERASE"/>
    <property type="match status" value="1"/>
</dbReference>
<keyword evidence="6" id="KW-1185">Reference proteome</keyword>
<feature type="domain" description="Sialate O-acetylesterase" evidence="4">
    <location>
        <begin position="269"/>
        <end position="380"/>
    </location>
</feature>
<keyword evidence="3" id="KW-0732">Signal</keyword>
<accession>A0A1N6K766</accession>
<keyword evidence="1" id="KW-0378">Hydrolase</keyword>
<feature type="signal peptide" evidence="3">
    <location>
        <begin position="1"/>
        <end position="16"/>
    </location>
</feature>
<evidence type="ECO:0000313" key="6">
    <source>
        <dbReference type="Proteomes" id="UP000185003"/>
    </source>
</evidence>
<evidence type="ECO:0000256" key="1">
    <source>
        <dbReference type="ARBA" id="ARBA00022801"/>
    </source>
</evidence>
<dbReference type="EMBL" id="FSRA01000002">
    <property type="protein sequence ID" value="SIO52408.1"/>
    <property type="molecule type" value="Genomic_DNA"/>
</dbReference>
<evidence type="ECO:0000256" key="2">
    <source>
        <dbReference type="SAM" id="MobiDB-lite"/>
    </source>
</evidence>
<evidence type="ECO:0000313" key="5">
    <source>
        <dbReference type="EMBL" id="SIO52408.1"/>
    </source>
</evidence>
<feature type="region of interest" description="Disordered" evidence="2">
    <location>
        <begin position="244"/>
        <end position="263"/>
    </location>
</feature>
<dbReference type="OrthoDB" id="9816001at2"/>
<evidence type="ECO:0000259" key="4">
    <source>
        <dbReference type="Pfam" id="PF03629"/>
    </source>
</evidence>
<feature type="chain" id="PRO_5012387714" evidence="3">
    <location>
        <begin position="17"/>
        <end position="498"/>
    </location>
</feature>